<dbReference type="KEGG" id="vg:55010228"/>
<sequence length="48" mass="5206">MYNLEAAIEDAKTGSRMDLSVSELNYLHWEGSDTPVSGDALAVYGAEQ</sequence>
<dbReference type="Proteomes" id="UP000287712">
    <property type="component" value="Segment"/>
</dbReference>
<protein>
    <submittedName>
        <fullName evidence="1">Uncharacterized protein</fullName>
    </submittedName>
</protein>
<dbReference type="RefSeq" id="YP_009818880.1">
    <property type="nucleotide sequence ID" value="NC_048144.1"/>
</dbReference>
<reference evidence="1 2" key="1">
    <citation type="submission" date="2018-12" db="EMBL/GenBank/DDBJ databases">
        <authorList>
            <person name="Lauer M.J."/>
            <person name="Adewumi O.M."/>
            <person name="Alachi P."/>
            <person name="Anderson S.J."/>
            <person name="Bakarey A.S."/>
            <person name="Beyer A.R."/>
            <person name="Biederman W.H."/>
            <person name="Bollivar D.W."/>
            <person name="Butela K.A."/>
            <person name="Byrum C.A."/>
            <person name="Caughron J.E."/>
            <person name="Coleman S.T."/>
            <person name="Collins D.P."/>
            <person name="Cresawn S.G."/>
            <person name="Dougan K.E."/>
            <person name="Duffy I."/>
            <person name="Eivazova E.R."/>
            <person name="Engstrom E.M."/>
            <person name="Fallest-Strobl P.C."/>
            <person name="Godde J.S."/>
            <person name="Gogarten J.P."/>
            <person name="Hammer B.W."/>
            <person name="Heller D.M."/>
            <person name="Lee J.S."/>
            <person name="Leonard J.E."/>
            <person name="Long J.A."/>
            <person name="Mastrapaolo M.D."/>
            <person name="Mathur V."/>
            <person name="Mesich B.L."/>
            <person name="Mitchell J.C."/>
            <person name="Moore R."/>
            <person name="Pandey S."/>
            <person name="Pollack M.J."/>
            <person name="Popolizio T.R."/>
            <person name="Porter M.L."/>
            <person name="Reid N.M."/>
            <person name="Salvitti L.R."/>
            <person name="Sayre B.L."/>
            <person name="Schrock T.A."/>
            <person name="Sconiers W.B."/>
            <person name="Sheehy R."/>
            <person name="Shows K.H."/>
            <person name="Sprangers S.A."/>
            <person name="Sprenkle A.B."/>
            <person name="Swerdlow S.J."/>
            <person name="Theoret J.R."/>
            <person name="Thompson K.M."/>
            <person name="Tibbetts T.J."/>
            <person name="Tigges M."/>
            <person name="Van A.R."/>
            <person name="Washington J.M."/>
            <person name="Windsor E.J."/>
            <person name="Wingfield D.L."/>
            <person name="Yoon E.J."/>
            <person name="Garlena R.A."/>
            <person name="Russell D.A."/>
            <person name="Pope W.H."/>
            <person name="Jacobs-Sera D."/>
            <person name="Hatfull G.F."/>
        </authorList>
    </citation>
    <scope>NUCLEOTIDE SEQUENCE [LARGE SCALE GENOMIC DNA]</scope>
</reference>
<dbReference type="GeneID" id="55010228"/>
<gene>
    <name evidence="1" type="primary">49</name>
    <name evidence="1" type="ORF">SEA_SCHUBERT_49</name>
</gene>
<name>A0A3Q9RAA5_9CAUD</name>
<dbReference type="EMBL" id="MK308637">
    <property type="protein sequence ID" value="AZV01755.1"/>
    <property type="molecule type" value="Genomic_DNA"/>
</dbReference>
<evidence type="ECO:0000313" key="1">
    <source>
        <dbReference type="EMBL" id="AZV01755.1"/>
    </source>
</evidence>
<evidence type="ECO:0000313" key="2">
    <source>
        <dbReference type="Proteomes" id="UP000287712"/>
    </source>
</evidence>
<accession>A0A3Q9RAA5</accession>
<proteinExistence type="predicted"/>
<keyword evidence="2" id="KW-1185">Reference proteome</keyword>
<organism evidence="1 2">
    <name type="scientific">Microbacterium phage Schubert</name>
    <dbReference type="NCBI Taxonomy" id="2500787"/>
    <lineage>
        <taxon>Viruses</taxon>
        <taxon>Duplodnaviria</taxon>
        <taxon>Heunggongvirae</taxon>
        <taxon>Uroviricota</taxon>
        <taxon>Caudoviricetes</taxon>
        <taxon>Schubertvirus</taxon>
        <taxon>Schubertvirus schubert</taxon>
    </lineage>
</organism>